<evidence type="ECO:0000256" key="7">
    <source>
        <dbReference type="ARBA" id="ARBA00022777"/>
    </source>
</evidence>
<evidence type="ECO:0000256" key="10">
    <source>
        <dbReference type="ARBA" id="ARBA00029409"/>
    </source>
</evidence>
<dbReference type="NCBIfam" id="TIGR01498">
    <property type="entry name" value="folK"/>
    <property type="match status" value="1"/>
</dbReference>
<comment type="similarity">
    <text evidence="2">Belongs to the HPPK family.</text>
</comment>
<dbReference type="EC" id="2.7.6.3" evidence="3"/>
<organism evidence="14 15">
    <name type="scientific">Echinicola rosea</name>
    <dbReference type="NCBI Taxonomy" id="1807691"/>
    <lineage>
        <taxon>Bacteria</taxon>
        <taxon>Pseudomonadati</taxon>
        <taxon>Bacteroidota</taxon>
        <taxon>Cytophagia</taxon>
        <taxon>Cytophagales</taxon>
        <taxon>Cyclobacteriaceae</taxon>
        <taxon>Echinicola</taxon>
    </lineage>
</organism>
<comment type="function">
    <text evidence="10">Catalyzes the transfer of pyrophosphate from adenosine triphosphate (ATP) to 6-hydroxymethyl-7,8-dihydropterin, an enzymatic step in folate biosynthesis pathway.</text>
</comment>
<evidence type="ECO:0000256" key="5">
    <source>
        <dbReference type="ARBA" id="ARBA00022679"/>
    </source>
</evidence>
<evidence type="ECO:0000256" key="1">
    <source>
        <dbReference type="ARBA" id="ARBA00005051"/>
    </source>
</evidence>
<dbReference type="PANTHER" id="PTHR43071">
    <property type="entry name" value="2-AMINO-4-HYDROXY-6-HYDROXYMETHYLDIHYDROPTERIDINE PYROPHOSPHOKINASE"/>
    <property type="match status" value="1"/>
</dbReference>
<keyword evidence="6" id="KW-0547">Nucleotide-binding</keyword>
<keyword evidence="8" id="KW-0067">ATP-binding</keyword>
<keyword evidence="9" id="KW-0289">Folate biosynthesis</keyword>
<evidence type="ECO:0000256" key="12">
    <source>
        <dbReference type="ARBA" id="ARBA00033413"/>
    </source>
</evidence>
<dbReference type="Proteomes" id="UP000647339">
    <property type="component" value="Unassembled WGS sequence"/>
</dbReference>
<evidence type="ECO:0000256" key="9">
    <source>
        <dbReference type="ARBA" id="ARBA00022909"/>
    </source>
</evidence>
<comment type="caution">
    <text evidence="14">The sequence shown here is derived from an EMBL/GenBank/DDBJ whole genome shotgun (WGS) entry which is preliminary data.</text>
</comment>
<dbReference type="Pfam" id="PF01288">
    <property type="entry name" value="HPPK"/>
    <property type="match status" value="1"/>
</dbReference>
<evidence type="ECO:0000256" key="3">
    <source>
        <dbReference type="ARBA" id="ARBA00013253"/>
    </source>
</evidence>
<dbReference type="InterPro" id="IPR035907">
    <property type="entry name" value="Hppk_sf"/>
</dbReference>
<feature type="domain" description="7,8-dihydro-6-hydroxymethylpterin-pyrophosphokinase" evidence="13">
    <location>
        <begin position="6"/>
        <end position="131"/>
    </location>
</feature>
<dbReference type="InterPro" id="IPR000550">
    <property type="entry name" value="Hppk"/>
</dbReference>
<keyword evidence="15" id="KW-1185">Reference proteome</keyword>
<sequence>MHQIVLLIGGNLGDRKKLIQEAVERLSSKFKVVGASSVYETAAWGGHSSGRYLNQALVMETALSAEEVLNITQSVENVLGRQRLQKWGDRTMDIDIIYFGEEVIDTDRLKVPHPLMAERRFVLTPLAEIMPDFVHPVLNKTNQALLESCQDPGLVEKVLF</sequence>
<evidence type="ECO:0000259" key="13">
    <source>
        <dbReference type="Pfam" id="PF01288"/>
    </source>
</evidence>
<evidence type="ECO:0000256" key="4">
    <source>
        <dbReference type="ARBA" id="ARBA00016218"/>
    </source>
</evidence>
<evidence type="ECO:0000256" key="11">
    <source>
        <dbReference type="ARBA" id="ARBA00029766"/>
    </source>
</evidence>
<dbReference type="Gene3D" id="3.30.70.560">
    <property type="entry name" value="7,8-Dihydro-6-hydroxymethylpterin-pyrophosphokinase HPPK"/>
    <property type="match status" value="1"/>
</dbReference>
<dbReference type="RefSeq" id="WP_137403080.1">
    <property type="nucleotide sequence ID" value="NZ_BMIU01000007.1"/>
</dbReference>
<keyword evidence="7" id="KW-0418">Kinase</keyword>
<protein>
    <recommendedName>
        <fullName evidence="4">2-amino-4-hydroxy-6-hydroxymethyldihydropteridine pyrophosphokinase</fullName>
        <ecNumber evidence="3">2.7.6.3</ecNumber>
    </recommendedName>
    <alternativeName>
        <fullName evidence="11">6-hydroxymethyl-7,8-dihydropterin pyrophosphokinase</fullName>
    </alternativeName>
    <alternativeName>
        <fullName evidence="12">7,8-dihydro-6-hydroxymethylpterin-pyrophosphokinase</fullName>
    </alternativeName>
</protein>
<dbReference type="CDD" id="cd00483">
    <property type="entry name" value="HPPK"/>
    <property type="match status" value="1"/>
</dbReference>
<reference evidence="15" key="1">
    <citation type="journal article" date="2019" name="Int. J. Syst. Evol. Microbiol.">
        <title>The Global Catalogue of Microorganisms (GCM) 10K type strain sequencing project: providing services to taxonomists for standard genome sequencing and annotation.</title>
        <authorList>
            <consortium name="The Broad Institute Genomics Platform"/>
            <consortium name="The Broad Institute Genome Sequencing Center for Infectious Disease"/>
            <person name="Wu L."/>
            <person name="Ma J."/>
        </authorList>
    </citation>
    <scope>NUCLEOTIDE SEQUENCE [LARGE SCALE GENOMIC DNA]</scope>
    <source>
        <strain evidence="15">CGMCC 1.15407</strain>
    </source>
</reference>
<evidence type="ECO:0000313" key="15">
    <source>
        <dbReference type="Proteomes" id="UP000647339"/>
    </source>
</evidence>
<evidence type="ECO:0000256" key="6">
    <source>
        <dbReference type="ARBA" id="ARBA00022741"/>
    </source>
</evidence>
<evidence type="ECO:0000313" key="14">
    <source>
        <dbReference type="EMBL" id="GGF30380.1"/>
    </source>
</evidence>
<evidence type="ECO:0000256" key="2">
    <source>
        <dbReference type="ARBA" id="ARBA00005810"/>
    </source>
</evidence>
<comment type="pathway">
    <text evidence="1">Cofactor biosynthesis; tetrahydrofolate biosynthesis; 2-amino-4-hydroxy-6-hydroxymethyl-7,8-dihydropteridine diphosphate from 7,8-dihydroneopterin triphosphate: step 4/4.</text>
</comment>
<dbReference type="PANTHER" id="PTHR43071:SF1">
    <property type="entry name" value="2-AMINO-4-HYDROXY-6-HYDROXYMETHYLDIHYDROPTERIDINE PYROPHOSPHOKINASE"/>
    <property type="match status" value="1"/>
</dbReference>
<accession>A0ABQ1UYV5</accession>
<name>A0ABQ1UYV5_9BACT</name>
<dbReference type="EMBL" id="BMIU01000007">
    <property type="protein sequence ID" value="GGF30380.1"/>
    <property type="molecule type" value="Genomic_DNA"/>
</dbReference>
<gene>
    <name evidence="14" type="primary">folK</name>
    <name evidence="14" type="ORF">GCM10011339_18220</name>
</gene>
<evidence type="ECO:0000256" key="8">
    <source>
        <dbReference type="ARBA" id="ARBA00022840"/>
    </source>
</evidence>
<keyword evidence="5" id="KW-0808">Transferase</keyword>
<dbReference type="SUPFAM" id="SSF55083">
    <property type="entry name" value="6-hydroxymethyl-7,8-dihydropterin pyrophosphokinase, HPPK"/>
    <property type="match status" value="1"/>
</dbReference>
<proteinExistence type="inferred from homology"/>